<dbReference type="InterPro" id="IPR046661">
    <property type="entry name" value="DUF6770"/>
</dbReference>
<protein>
    <submittedName>
        <fullName evidence="2">DUF6770 family protein</fullName>
    </submittedName>
</protein>
<dbReference type="EMBL" id="JAVTTO010000004">
    <property type="protein sequence ID" value="MDT7833117.1"/>
    <property type="molecule type" value="Genomic_DNA"/>
</dbReference>
<feature type="signal peptide" evidence="1">
    <location>
        <begin position="1"/>
        <end position="18"/>
    </location>
</feature>
<dbReference type="Pfam" id="PF20559">
    <property type="entry name" value="DUF6770"/>
    <property type="match status" value="1"/>
</dbReference>
<proteinExistence type="predicted"/>
<sequence length="491" mass="57649">MKKVICYVFLLLSTISVAQISNLAELASGQIQIFSPIMELDKKIYGYFMIVKLEDVDKNNEKFEYVLLDKNLNKVANGEFVDRKYKRLGSRFLSPEKSGDHLIITKYYAQAYSPYVKFVTNRTIDISKNEISKPFYYDNGEFIEGNRPEKKMLKTLKKIKTYEFPISIGGGYALVENFKLQKNNNLPQSLKGFNINNEQVWEYQFNPYKERIKKFFNIIDKEHFLFTTDNKTSANTFTIHSLNPRTGKLNFTYDIENANSEWNHIYNIRALEDRFVIIGKVSPYKRTGYEVKKASGLFRIELDKNGKELSKKYFRWHQASAFLPMNKKGKTKKGYRLYAKNYFVFKDGTISVLTEKRKEGYNILFGATKVKTTDFVILNFDKDFNLIDLKTIEKDLSKWSYSDYLYSQKIKGGDGVVFFYNDYKKDATTKKKNWVLGIVTLIKGKMTHEQIPMSSKEHFISPYIAKEGFILLREFNKDSDYDEIRLERLNY</sequence>
<feature type="chain" id="PRO_5045725264" evidence="1">
    <location>
        <begin position="19"/>
        <end position="491"/>
    </location>
</feature>
<keyword evidence="3" id="KW-1185">Reference proteome</keyword>
<keyword evidence="1" id="KW-0732">Signal</keyword>
<organism evidence="2 3">
    <name type="scientific">Asprobacillus argus</name>
    <dbReference type="NCBI Taxonomy" id="3076534"/>
    <lineage>
        <taxon>Bacteria</taxon>
        <taxon>Pseudomonadati</taxon>
        <taxon>Bacteroidota</taxon>
        <taxon>Flavobacteriia</taxon>
        <taxon>Flavobacteriales</taxon>
        <taxon>Flavobacteriaceae</taxon>
        <taxon>Asprobacillus</taxon>
    </lineage>
</organism>
<dbReference type="Proteomes" id="UP001257277">
    <property type="component" value="Unassembled WGS sequence"/>
</dbReference>
<evidence type="ECO:0000313" key="2">
    <source>
        <dbReference type="EMBL" id="MDT7833117.1"/>
    </source>
</evidence>
<reference evidence="2 3" key="1">
    <citation type="submission" date="2023-09" db="EMBL/GenBank/DDBJ databases">
        <title>Novel taxa isolated from Blanes Bay.</title>
        <authorList>
            <person name="Rey-Velasco X."/>
            <person name="Lucena T."/>
        </authorList>
    </citation>
    <scope>NUCLEOTIDE SEQUENCE [LARGE SCALE GENOMIC DNA]</scope>
    <source>
        <strain evidence="2 3">S356</strain>
    </source>
</reference>
<gene>
    <name evidence="2" type="ORF">RQM59_12040</name>
</gene>
<dbReference type="RefSeq" id="WP_349242367.1">
    <property type="nucleotide sequence ID" value="NZ_JAVTTO010000004.1"/>
</dbReference>
<comment type="caution">
    <text evidence="2">The sequence shown here is derived from an EMBL/GenBank/DDBJ whole genome shotgun (WGS) entry which is preliminary data.</text>
</comment>
<name>A0ABU3LHQ9_9FLAO</name>
<accession>A0ABU3LHQ9</accession>
<evidence type="ECO:0000313" key="3">
    <source>
        <dbReference type="Proteomes" id="UP001257277"/>
    </source>
</evidence>
<evidence type="ECO:0000256" key="1">
    <source>
        <dbReference type="SAM" id="SignalP"/>
    </source>
</evidence>